<feature type="compositionally biased region" description="Polar residues" evidence="1">
    <location>
        <begin position="521"/>
        <end position="530"/>
    </location>
</feature>
<dbReference type="GO" id="GO:0005634">
    <property type="term" value="C:nucleus"/>
    <property type="evidence" value="ECO:0007669"/>
    <property type="project" value="TreeGrafter"/>
</dbReference>
<organism evidence="2 3">
    <name type="scientific">Tuber magnatum</name>
    <name type="common">white Piedmont truffle</name>
    <dbReference type="NCBI Taxonomy" id="42249"/>
    <lineage>
        <taxon>Eukaryota</taxon>
        <taxon>Fungi</taxon>
        <taxon>Dikarya</taxon>
        <taxon>Ascomycota</taxon>
        <taxon>Pezizomycotina</taxon>
        <taxon>Pezizomycetes</taxon>
        <taxon>Pezizales</taxon>
        <taxon>Tuberaceae</taxon>
        <taxon>Tuber</taxon>
    </lineage>
</organism>
<evidence type="ECO:0000313" key="2">
    <source>
        <dbReference type="EMBL" id="PWW78430.1"/>
    </source>
</evidence>
<dbReference type="Pfam" id="PF08613">
    <property type="entry name" value="Cyclin"/>
    <property type="match status" value="1"/>
</dbReference>
<dbReference type="AlphaFoldDB" id="A0A317SX52"/>
<dbReference type="EMBL" id="PYWC01000015">
    <property type="protein sequence ID" value="PWW78430.1"/>
    <property type="molecule type" value="Genomic_DNA"/>
</dbReference>
<sequence>MTLAHTPPKVTITHSRYSYSPVPSIPSPASSSKSSVWSVASVVSNATSVASCTATSGASAPGTNIIPSLNIQRRFAGSEQDGWLPRKEPSISSLRACDSVQHPHPPPVTVTQEPVPIEQRRNTRRTNRLVEGANAGCPVSEGCPLPPVPTLQRQVDRKVNFVDNLVDSAAQIVETIWPSPKMLICATPKDKVLPLRTFIQETLRRSRTSYSTLQVALYYLIVIRPHLPPRDCEISSLPAEEAQMTRAKQCGRRMFLAALILASKYLQDRNYSARAWSKISGLNTQEINVNEMAFLDAVNWRLHISEINFQKWTDLVLKYTSDNNPSSVSAARPNPWVDEEERKREWCDLVLKLSPDLNEAELLASGGLTPCAVDADIVASTSPLAIEPFVPLAPVQQTPVAPVAAQPIAIPAPRAAERLQTSHPHAFKALHQPLPKAPAFCRSSPSSQLLSGTVTPAVGICSGRPEVMSTSQHSAMASVAKVAESAIISGATMERFPFARRRGSDAPPPPALPSSQGGCIRSSSLSTSMSKPGPSGSPAFPQAKQSCELSKLVFTTTFVPPSPCSVASSVKNTCTSPWKTGDHRMTPCVSPKSRDAALSLNMLKETYSPCSSGSTTPTGLSRKRSYPESAMEGRPASALRIEANIHGYAADGTTSVTPKFKSLNSGFRSPSLVYGSPTRSPAPDRKGKRLRCAPEKKMGGMSMVGGMSVAQNVR</sequence>
<gene>
    <name evidence="2" type="ORF">C7212DRAFT_357070</name>
</gene>
<dbReference type="PANTHER" id="PTHR15615:SF36">
    <property type="entry name" value="PHO85 CYCLIN-5"/>
    <property type="match status" value="1"/>
</dbReference>
<feature type="region of interest" description="Disordered" evidence="1">
    <location>
        <begin position="500"/>
        <end position="542"/>
    </location>
</feature>
<reference evidence="2 3" key="1">
    <citation type="submission" date="2018-03" db="EMBL/GenBank/DDBJ databases">
        <title>Genomes of Pezizomycetes fungi and the evolution of truffles.</title>
        <authorList>
            <person name="Murat C."/>
            <person name="Payen T."/>
            <person name="Noel B."/>
            <person name="Kuo A."/>
            <person name="Martin F.M."/>
        </authorList>
    </citation>
    <scope>NUCLEOTIDE SEQUENCE [LARGE SCALE GENOMIC DNA]</scope>
    <source>
        <strain evidence="2">091103-1</strain>
    </source>
</reference>
<proteinExistence type="predicted"/>
<dbReference type="GO" id="GO:0019901">
    <property type="term" value="F:protein kinase binding"/>
    <property type="evidence" value="ECO:0007669"/>
    <property type="project" value="InterPro"/>
</dbReference>
<dbReference type="PANTHER" id="PTHR15615">
    <property type="match status" value="1"/>
</dbReference>
<dbReference type="GO" id="GO:0000307">
    <property type="term" value="C:cyclin-dependent protein kinase holoenzyme complex"/>
    <property type="evidence" value="ECO:0007669"/>
    <property type="project" value="TreeGrafter"/>
</dbReference>
<dbReference type="CDD" id="cd20557">
    <property type="entry name" value="CYCLIN_ScPCL1-like"/>
    <property type="match status" value="1"/>
</dbReference>
<dbReference type="OrthoDB" id="286814at2759"/>
<accession>A0A317SX52</accession>
<protein>
    <recommendedName>
        <fullName evidence="4">Cyclin N-terminal domain-containing protein</fullName>
    </recommendedName>
</protein>
<dbReference type="STRING" id="42249.A0A317SX52"/>
<dbReference type="InterPro" id="IPR013922">
    <property type="entry name" value="Cyclin_PHO80-like"/>
</dbReference>
<comment type="caution">
    <text evidence="2">The sequence shown here is derived from an EMBL/GenBank/DDBJ whole genome shotgun (WGS) entry which is preliminary data.</text>
</comment>
<evidence type="ECO:0000256" key="1">
    <source>
        <dbReference type="SAM" id="MobiDB-lite"/>
    </source>
</evidence>
<feature type="compositionally biased region" description="Low complexity" evidence="1">
    <location>
        <begin position="608"/>
        <end position="619"/>
    </location>
</feature>
<dbReference type="Gene3D" id="1.10.472.10">
    <property type="entry name" value="Cyclin-like"/>
    <property type="match status" value="1"/>
</dbReference>
<name>A0A317SX52_9PEZI</name>
<feature type="region of interest" description="Disordered" evidence="1">
    <location>
        <begin position="608"/>
        <end position="629"/>
    </location>
</feature>
<dbReference type="GO" id="GO:0016538">
    <property type="term" value="F:cyclin-dependent protein serine/threonine kinase regulator activity"/>
    <property type="evidence" value="ECO:0007669"/>
    <property type="project" value="TreeGrafter"/>
</dbReference>
<dbReference type="Proteomes" id="UP000246991">
    <property type="component" value="Unassembled WGS sequence"/>
</dbReference>
<keyword evidence="3" id="KW-1185">Reference proteome</keyword>
<evidence type="ECO:0008006" key="4">
    <source>
        <dbReference type="Google" id="ProtNLM"/>
    </source>
</evidence>
<evidence type="ECO:0000313" key="3">
    <source>
        <dbReference type="Proteomes" id="UP000246991"/>
    </source>
</evidence>